<accession>A0A164E2B7</accession>
<dbReference type="OrthoDB" id="10057873at2759"/>
<dbReference type="STRING" id="35525.A0A164E2B7"/>
<dbReference type="SUPFAM" id="SSF53098">
    <property type="entry name" value="Ribonuclease H-like"/>
    <property type="match status" value="1"/>
</dbReference>
<feature type="non-terminal residue" evidence="1">
    <location>
        <position position="224"/>
    </location>
</feature>
<organism evidence="1 2">
    <name type="scientific">Daphnia magna</name>
    <dbReference type="NCBI Taxonomy" id="35525"/>
    <lineage>
        <taxon>Eukaryota</taxon>
        <taxon>Metazoa</taxon>
        <taxon>Ecdysozoa</taxon>
        <taxon>Arthropoda</taxon>
        <taxon>Crustacea</taxon>
        <taxon>Branchiopoda</taxon>
        <taxon>Diplostraca</taxon>
        <taxon>Cladocera</taxon>
        <taxon>Anomopoda</taxon>
        <taxon>Daphniidae</taxon>
        <taxon>Daphnia</taxon>
    </lineage>
</organism>
<protein>
    <submittedName>
        <fullName evidence="1">Uncharacterized protein</fullName>
    </submittedName>
</protein>
<keyword evidence="2" id="KW-1185">Reference proteome</keyword>
<comment type="caution">
    <text evidence="1">The sequence shown here is derived from an EMBL/GenBank/DDBJ whole genome shotgun (WGS) entry which is preliminary data.</text>
</comment>
<dbReference type="AlphaFoldDB" id="A0A164E2B7"/>
<name>A0A164E2B7_9CRUS</name>
<proteinExistence type="predicted"/>
<dbReference type="EMBL" id="LRGB01025208">
    <property type="protein sequence ID" value="KZR96349.1"/>
    <property type="molecule type" value="Genomic_DNA"/>
</dbReference>
<evidence type="ECO:0000313" key="2">
    <source>
        <dbReference type="Proteomes" id="UP000076858"/>
    </source>
</evidence>
<evidence type="ECO:0000313" key="1">
    <source>
        <dbReference type="EMBL" id="KZR96349.1"/>
    </source>
</evidence>
<dbReference type="PANTHER" id="PTHR47501">
    <property type="entry name" value="TRANSPOSASE-RELATED"/>
    <property type="match status" value="1"/>
</dbReference>
<sequence>CWCSYRKNFIGKTVHWYDNKLQRHKACLAVRRLVGKVDYILLAHKLDDIYTEFKIAKKIEATVTDGGSNFMKAFRLYSTPTQTQVISDDEENITGGTCFDIGDSSKEYHPIPVWNIFEQAVSCNTDGNDDEVSLDAMESSYSLPIHRQCAAHLLNLMATADLEKKIVNKTYKRLLHSTDGKVQAACNKQGYSAKNSDVIRSHIGRLFVTKNKTRWNSYFDCMKC</sequence>
<reference evidence="1 2" key="1">
    <citation type="submission" date="2016-03" db="EMBL/GenBank/DDBJ databases">
        <title>EvidentialGene: Evidence-directed Construction of Genes on Genomes.</title>
        <authorList>
            <person name="Gilbert D.G."/>
            <person name="Choi J.-H."/>
            <person name="Mockaitis K."/>
            <person name="Colbourne J."/>
            <person name="Pfrender M."/>
        </authorList>
    </citation>
    <scope>NUCLEOTIDE SEQUENCE [LARGE SCALE GENOMIC DNA]</scope>
    <source>
        <strain evidence="1 2">Xinb3</strain>
        <tissue evidence="1">Complete organism</tissue>
    </source>
</reference>
<dbReference type="Proteomes" id="UP000076858">
    <property type="component" value="Unassembled WGS sequence"/>
</dbReference>
<dbReference type="InterPro" id="IPR012337">
    <property type="entry name" value="RNaseH-like_sf"/>
</dbReference>
<gene>
    <name evidence="1" type="ORF">APZ42_009361</name>
</gene>
<feature type="non-terminal residue" evidence="1">
    <location>
        <position position="1"/>
    </location>
</feature>